<dbReference type="InterPro" id="IPR000182">
    <property type="entry name" value="GNAT_dom"/>
</dbReference>
<evidence type="ECO:0000313" key="3">
    <source>
        <dbReference type="Proteomes" id="UP001196565"/>
    </source>
</evidence>
<organism evidence="2 3">
    <name type="scientific">Roseomonas alba</name>
    <dbReference type="NCBI Taxonomy" id="2846776"/>
    <lineage>
        <taxon>Bacteria</taxon>
        <taxon>Pseudomonadati</taxon>
        <taxon>Pseudomonadota</taxon>
        <taxon>Alphaproteobacteria</taxon>
        <taxon>Acetobacterales</taxon>
        <taxon>Roseomonadaceae</taxon>
        <taxon>Roseomonas</taxon>
    </lineage>
</organism>
<evidence type="ECO:0000259" key="1">
    <source>
        <dbReference type="Pfam" id="PF13302"/>
    </source>
</evidence>
<dbReference type="RefSeq" id="WP_219765928.1">
    <property type="nucleotide sequence ID" value="NZ_JAHYBZ010000011.1"/>
</dbReference>
<gene>
    <name evidence="2" type="ORF">KPL78_25970</name>
</gene>
<comment type="caution">
    <text evidence="2">The sequence shown here is derived from an EMBL/GenBank/DDBJ whole genome shotgun (WGS) entry which is preliminary data.</text>
</comment>
<dbReference type="EMBL" id="JAHYBZ010000011">
    <property type="protein sequence ID" value="MBW6401330.1"/>
    <property type="molecule type" value="Genomic_DNA"/>
</dbReference>
<dbReference type="InterPro" id="IPR051531">
    <property type="entry name" value="N-acetyltransferase"/>
</dbReference>
<reference evidence="2 3" key="1">
    <citation type="submission" date="2021-07" db="EMBL/GenBank/DDBJ databases">
        <authorList>
            <person name="So Y."/>
        </authorList>
    </citation>
    <scope>NUCLEOTIDE SEQUENCE [LARGE SCALE GENOMIC DNA]</scope>
    <source>
        <strain evidence="2 3">HJA6</strain>
    </source>
</reference>
<accession>A0ABS7AJ30</accession>
<dbReference type="Proteomes" id="UP001196565">
    <property type="component" value="Unassembled WGS sequence"/>
</dbReference>
<dbReference type="SUPFAM" id="SSF55729">
    <property type="entry name" value="Acyl-CoA N-acyltransferases (Nat)"/>
    <property type="match status" value="1"/>
</dbReference>
<dbReference type="InterPro" id="IPR016181">
    <property type="entry name" value="Acyl_CoA_acyltransferase"/>
</dbReference>
<name>A0ABS7AJ30_9PROT</name>
<sequence>MDAIQTDRLILRNFRKVDAAGLLAYLHEPRAGCFLSERLEDLAAAEAEAMQRAANDQHVAVCLKGTETLIGDMFCFLEEPDTYSVGWNFNADFEGKGFALEAAQALFTHLFDTRGARRLYAYVEENNARSWQLCEELGMRREGVFVEFISFRTDDKGEAVYENTFQYAILRREWHRPRLTAR</sequence>
<keyword evidence="3" id="KW-1185">Reference proteome</keyword>
<dbReference type="PANTHER" id="PTHR43792">
    <property type="entry name" value="GNAT FAMILY, PUTATIVE (AFU_ORTHOLOGUE AFUA_3G00765)-RELATED-RELATED"/>
    <property type="match status" value="1"/>
</dbReference>
<dbReference type="Gene3D" id="3.40.630.30">
    <property type="match status" value="1"/>
</dbReference>
<feature type="domain" description="N-acetyltransferase" evidence="1">
    <location>
        <begin position="8"/>
        <end position="140"/>
    </location>
</feature>
<proteinExistence type="predicted"/>
<dbReference type="PANTHER" id="PTHR43792:SF1">
    <property type="entry name" value="N-ACETYLTRANSFERASE DOMAIN-CONTAINING PROTEIN"/>
    <property type="match status" value="1"/>
</dbReference>
<dbReference type="Pfam" id="PF13302">
    <property type="entry name" value="Acetyltransf_3"/>
    <property type="match status" value="1"/>
</dbReference>
<evidence type="ECO:0000313" key="2">
    <source>
        <dbReference type="EMBL" id="MBW6401330.1"/>
    </source>
</evidence>
<protein>
    <submittedName>
        <fullName evidence="2">GNAT family N-acetyltransferase</fullName>
    </submittedName>
</protein>